<dbReference type="AlphaFoldDB" id="A0A366KC36"/>
<evidence type="ECO:0000313" key="3">
    <source>
        <dbReference type="Proteomes" id="UP000252345"/>
    </source>
</evidence>
<protein>
    <recommendedName>
        <fullName evidence="4">RelE/ParE family protein</fullName>
    </recommendedName>
</protein>
<feature type="compositionally biased region" description="Basic and acidic residues" evidence="1">
    <location>
        <begin position="41"/>
        <end position="60"/>
    </location>
</feature>
<organism evidence="2 3">
    <name type="scientific">Bifidobacterium xylocopae</name>
    <dbReference type="NCBI Taxonomy" id="2493119"/>
    <lineage>
        <taxon>Bacteria</taxon>
        <taxon>Bacillati</taxon>
        <taxon>Actinomycetota</taxon>
        <taxon>Actinomycetes</taxon>
        <taxon>Bifidobacteriales</taxon>
        <taxon>Bifidobacteriaceae</taxon>
        <taxon>Bifidobacterium</taxon>
    </lineage>
</organism>
<dbReference type="EMBL" id="PDCH01000008">
    <property type="protein sequence ID" value="RBP99254.1"/>
    <property type="molecule type" value="Genomic_DNA"/>
</dbReference>
<keyword evidence="3" id="KW-1185">Reference proteome</keyword>
<proteinExistence type="predicted"/>
<feature type="region of interest" description="Disordered" evidence="1">
    <location>
        <begin position="1"/>
        <end position="60"/>
    </location>
</feature>
<evidence type="ECO:0000256" key="1">
    <source>
        <dbReference type="SAM" id="MobiDB-lite"/>
    </source>
</evidence>
<dbReference type="OrthoDB" id="8759311at2"/>
<gene>
    <name evidence="2" type="ORF">CRD59_04885</name>
</gene>
<accession>A0A366KC36</accession>
<dbReference type="Proteomes" id="UP000252345">
    <property type="component" value="Unassembled WGS sequence"/>
</dbReference>
<name>A0A366KC36_9BIFI</name>
<feature type="compositionally biased region" description="Basic and acidic residues" evidence="1">
    <location>
        <begin position="7"/>
        <end position="33"/>
    </location>
</feature>
<evidence type="ECO:0008006" key="4">
    <source>
        <dbReference type="Google" id="ProtNLM"/>
    </source>
</evidence>
<reference evidence="2 3" key="1">
    <citation type="submission" date="2017-10" db="EMBL/GenBank/DDBJ databases">
        <title>Bifidobacterium xylocopum sp. nov. and Bifidobacterium aemilianum sp. nov., from the carpenter bee (Xylocopa violacea) digestive tract.</title>
        <authorList>
            <person name="Alberoni D."/>
            <person name="Baffoni L."/>
            <person name="Di Gioia D."/>
            <person name="Gaggia F."/>
            <person name="Biavati B."/>
        </authorList>
    </citation>
    <scope>NUCLEOTIDE SEQUENCE [LARGE SCALE GENOMIC DNA]</scope>
    <source>
        <strain evidence="2 3">XV2</strain>
    </source>
</reference>
<comment type="caution">
    <text evidence="2">The sequence shown here is derived from an EMBL/GenBank/DDBJ whole genome shotgun (WGS) entry which is preliminary data.</text>
</comment>
<evidence type="ECO:0000313" key="2">
    <source>
        <dbReference type="EMBL" id="RBP99254.1"/>
    </source>
</evidence>
<sequence>MRSNDYWSDKDQKQFQHIETSEQERGQDEKTAERIAAATVNKERSRQGRTKAQQEGKAKA</sequence>